<dbReference type="AlphaFoldDB" id="A0A4Y7M0G1"/>
<sequence length="555" mass="62984">MIGVLLFDSHNDLLYVHSDDEFKNRIHCVSSTLDMCAVPGEIAQDDDIRTRRDAECMILMQIFSPLLTSYRIMNQEFQNSYDCITCDDGSTVAFYEDMGFLLIAVARATINAAHLARISFSILQHVCGPSLSVFKHSNSHSELATLLIETFLKLRQSSQPIITESLHYEPISEAVNSSVLRTLQVAVSDLNVRGGIPENRAHILIVKETSIVALYSGRGTSELRIDEILFLIIVANAFNHSRSSTRNSIIILESCVPYTIHIQRIGNGIDIIILVEAGLHEIATSMFSLLKSISNSPIKADLIPKQLKELKKMAHKLNQRHHWWDALVWRPEQSQNQSAMSAFSRQILRGYEIICLNPSLLFAAVEHVSGVIDDIQLSIPIQSLSQPCMLTPLLNLYPGLLHFVLIDRKNHRMISPSLPLEQHDSTFGNMWKIFHTSLEWLNEGMHNLLWNDQQLCYSHAIWIENEANKKLPWKPNWDMQTGTFGYPALIGSGFYENLIKGGLEDEEAEPIHYFQFFCIHLALTSPNLVAEQTERLANYLKRFIYPSVGKLEDLF</sequence>
<dbReference type="GO" id="GO:0031085">
    <property type="term" value="C:BLOC-3 complex"/>
    <property type="evidence" value="ECO:0007669"/>
    <property type="project" value="TreeGrafter"/>
</dbReference>
<accession>A0A4Y7M0G1</accession>
<dbReference type="InterPro" id="IPR043970">
    <property type="entry name" value="FUZ/MON1/HPS1_longin_3"/>
</dbReference>
<dbReference type="InterPro" id="IPR026053">
    <property type="entry name" value="HPS1"/>
</dbReference>
<dbReference type="GO" id="GO:0005085">
    <property type="term" value="F:guanyl-nucleotide exchange factor activity"/>
    <property type="evidence" value="ECO:0007669"/>
    <property type="project" value="TreeGrafter"/>
</dbReference>
<dbReference type="InterPro" id="IPR043972">
    <property type="entry name" value="FUZ/MON1/HPS1_longin_1"/>
</dbReference>
<dbReference type="InterPro" id="IPR043971">
    <property type="entry name" value="FUZ/MON1/HPS1_longin_2"/>
</dbReference>
<evidence type="ECO:0000259" key="2">
    <source>
        <dbReference type="Pfam" id="PF19037"/>
    </source>
</evidence>
<feature type="domain" description="FUZ/MON1/HPS1 second Longin" evidence="2">
    <location>
        <begin position="199"/>
        <end position="281"/>
    </location>
</feature>
<dbReference type="PANTHER" id="PTHR12761:SF1">
    <property type="entry name" value="BLOC-3 COMPLEX MEMBER HPS1"/>
    <property type="match status" value="1"/>
</dbReference>
<reference evidence="4" key="1">
    <citation type="submission" date="2018-08" db="EMBL/GenBank/DDBJ databases">
        <authorList>
            <person name="Cornetti L."/>
        </authorList>
    </citation>
    <scope>NUCLEOTIDE SEQUENCE</scope>
    <source>
        <strain evidence="4">ZA-DOLI</strain>
    </source>
</reference>
<evidence type="ECO:0000313" key="4">
    <source>
        <dbReference type="EMBL" id="SVE75187.1"/>
    </source>
</evidence>
<dbReference type="PANTHER" id="PTHR12761">
    <property type="entry name" value="HERMANSKY-PUDLAK SYNDROME PROTEIN 1"/>
    <property type="match status" value="1"/>
</dbReference>
<feature type="domain" description="FUZ/MON1/HPS1 third Longin" evidence="3">
    <location>
        <begin position="399"/>
        <end position="541"/>
    </location>
</feature>
<feature type="domain" description="FUZ/MON1/HPS1 first Longin" evidence="1">
    <location>
        <begin position="4"/>
        <end position="148"/>
    </location>
</feature>
<organism evidence="4">
    <name type="scientific">Daphnia dolichocephala</name>
    <dbReference type="NCBI Taxonomy" id="2282166"/>
    <lineage>
        <taxon>Eukaryota</taxon>
        <taxon>Metazoa</taxon>
        <taxon>Ecdysozoa</taxon>
        <taxon>Arthropoda</taxon>
        <taxon>Crustacea</taxon>
        <taxon>Branchiopoda</taxon>
        <taxon>Diplostraca</taxon>
        <taxon>Cladocera</taxon>
        <taxon>Anomopoda</taxon>
        <taxon>Daphniidae</taxon>
        <taxon>Daphnia</taxon>
    </lineage>
</organism>
<dbReference type="GO" id="GO:0016192">
    <property type="term" value="P:vesicle-mediated transport"/>
    <property type="evidence" value="ECO:0007669"/>
    <property type="project" value="InterPro"/>
</dbReference>
<dbReference type="Pfam" id="PF19037">
    <property type="entry name" value="Fuz_longin_2"/>
    <property type="match status" value="1"/>
</dbReference>
<evidence type="ECO:0000259" key="1">
    <source>
        <dbReference type="Pfam" id="PF19036"/>
    </source>
</evidence>
<protein>
    <submittedName>
        <fullName evidence="4">EOG090X07YB</fullName>
    </submittedName>
</protein>
<gene>
    <name evidence="4" type="primary">EOG090X07YB</name>
</gene>
<dbReference type="Pfam" id="PF19038">
    <property type="entry name" value="Fuz_longin_3"/>
    <property type="match status" value="1"/>
</dbReference>
<dbReference type="Pfam" id="PF19036">
    <property type="entry name" value="Fuz_longin_1"/>
    <property type="match status" value="1"/>
</dbReference>
<evidence type="ECO:0000259" key="3">
    <source>
        <dbReference type="Pfam" id="PF19038"/>
    </source>
</evidence>
<name>A0A4Y7M0G1_9CRUS</name>
<dbReference type="EMBL" id="LR005568">
    <property type="protein sequence ID" value="SVE75187.1"/>
    <property type="molecule type" value="mRNA"/>
</dbReference>
<proteinExistence type="evidence at transcript level"/>